<keyword evidence="7" id="KW-1185">Reference proteome</keyword>
<proteinExistence type="predicted"/>
<comment type="caution">
    <text evidence="6">The sequence shown here is derived from an EMBL/GenBank/DDBJ whole genome shotgun (WGS) entry which is preliminary data.</text>
</comment>
<dbReference type="GO" id="GO:0003824">
    <property type="term" value="F:catalytic activity"/>
    <property type="evidence" value="ECO:0007669"/>
    <property type="project" value="InterPro"/>
</dbReference>
<dbReference type="InterPro" id="IPR001031">
    <property type="entry name" value="Thioesterase"/>
</dbReference>
<dbReference type="PANTHER" id="PTHR45527">
    <property type="entry name" value="NONRIBOSOMAL PEPTIDE SYNTHETASE"/>
    <property type="match status" value="1"/>
</dbReference>
<dbReference type="Gene3D" id="3.40.50.1820">
    <property type="entry name" value="alpha/beta hydrolase"/>
    <property type="match status" value="1"/>
</dbReference>
<dbReference type="PROSITE" id="PS50075">
    <property type="entry name" value="CARRIER"/>
    <property type="match status" value="2"/>
</dbReference>
<reference evidence="7" key="1">
    <citation type="submission" date="2017-06" db="EMBL/GenBank/DDBJ databases">
        <title>Herbaspirillum phytohormonus sp. nov., isolated from the root nodule of Robinia pseudoacacia in lead-zinc mine.</title>
        <authorList>
            <person name="Fan M."/>
            <person name="Lin Y."/>
        </authorList>
    </citation>
    <scope>NUCLEOTIDE SEQUENCE [LARGE SCALE GENOMIC DNA]</scope>
    <source>
        <strain evidence="7">SC-089</strain>
    </source>
</reference>
<dbReference type="InterPro" id="IPR029058">
    <property type="entry name" value="AB_hydrolase_fold"/>
</dbReference>
<dbReference type="InterPro" id="IPR006162">
    <property type="entry name" value="Ppantetheine_attach_site"/>
</dbReference>
<dbReference type="InterPro" id="IPR001242">
    <property type="entry name" value="Condensation_dom"/>
</dbReference>
<keyword evidence="2" id="KW-0596">Phosphopantetheine</keyword>
<dbReference type="PROSITE" id="PS00455">
    <property type="entry name" value="AMP_BINDING"/>
    <property type="match status" value="1"/>
</dbReference>
<dbReference type="InterPro" id="IPR023213">
    <property type="entry name" value="CAT-like_dom_sf"/>
</dbReference>
<dbReference type="SMART" id="SM00824">
    <property type="entry name" value="PKS_TE"/>
    <property type="match status" value="1"/>
</dbReference>
<evidence type="ECO:0000256" key="4">
    <source>
        <dbReference type="SAM" id="MobiDB-lite"/>
    </source>
</evidence>
<comment type="cofactor">
    <cofactor evidence="1">
        <name>pantetheine 4'-phosphate</name>
        <dbReference type="ChEBI" id="CHEBI:47942"/>
    </cofactor>
</comment>
<dbReference type="GO" id="GO:0031177">
    <property type="term" value="F:phosphopantetheine binding"/>
    <property type="evidence" value="ECO:0007669"/>
    <property type="project" value="InterPro"/>
</dbReference>
<keyword evidence="3" id="KW-0597">Phosphoprotein</keyword>
<dbReference type="InterPro" id="IPR020845">
    <property type="entry name" value="AMP-binding_CS"/>
</dbReference>
<dbReference type="InterPro" id="IPR020806">
    <property type="entry name" value="PKS_PP-bd"/>
</dbReference>
<dbReference type="Gene3D" id="3.30.300.30">
    <property type="match status" value="1"/>
</dbReference>
<feature type="domain" description="Carrier" evidence="5">
    <location>
        <begin position="1957"/>
        <end position="2037"/>
    </location>
</feature>
<protein>
    <submittedName>
        <fullName evidence="6">Non-ribosomal peptide synthetase</fullName>
    </submittedName>
</protein>
<feature type="region of interest" description="Disordered" evidence="4">
    <location>
        <begin position="1929"/>
        <end position="1948"/>
    </location>
</feature>
<feature type="domain" description="Carrier" evidence="5">
    <location>
        <begin position="986"/>
        <end position="1060"/>
    </location>
</feature>
<dbReference type="Pfam" id="PF00501">
    <property type="entry name" value="AMP-binding"/>
    <property type="match status" value="1"/>
</dbReference>
<dbReference type="CDD" id="cd19531">
    <property type="entry name" value="LCL_NRPS-like"/>
    <property type="match status" value="1"/>
</dbReference>
<evidence type="ECO:0000313" key="7">
    <source>
        <dbReference type="Proteomes" id="UP000214603"/>
    </source>
</evidence>
<dbReference type="InterPro" id="IPR009081">
    <property type="entry name" value="PP-bd_ACP"/>
</dbReference>
<dbReference type="Proteomes" id="UP000214603">
    <property type="component" value="Unassembled WGS sequence"/>
</dbReference>
<dbReference type="RefSeq" id="WP_088603183.1">
    <property type="nucleotide sequence ID" value="NZ_NJIH01000004.1"/>
</dbReference>
<dbReference type="EMBL" id="NJIH01000004">
    <property type="protein sequence ID" value="OWT62095.1"/>
    <property type="molecule type" value="Genomic_DNA"/>
</dbReference>
<dbReference type="Pfam" id="PF00668">
    <property type="entry name" value="Condensation"/>
    <property type="match status" value="2"/>
</dbReference>
<evidence type="ECO:0000256" key="2">
    <source>
        <dbReference type="ARBA" id="ARBA00022450"/>
    </source>
</evidence>
<dbReference type="PROSITE" id="PS00012">
    <property type="entry name" value="PHOSPHOPANTETHEINE"/>
    <property type="match status" value="1"/>
</dbReference>
<dbReference type="SMART" id="SM00823">
    <property type="entry name" value="PKS_PP"/>
    <property type="match status" value="2"/>
</dbReference>
<evidence type="ECO:0000256" key="1">
    <source>
        <dbReference type="ARBA" id="ARBA00001957"/>
    </source>
</evidence>
<dbReference type="CDD" id="cd12117">
    <property type="entry name" value="A_NRPS_Srf_like"/>
    <property type="match status" value="1"/>
</dbReference>
<dbReference type="SUPFAM" id="SSF56801">
    <property type="entry name" value="Acetyl-CoA synthetase-like"/>
    <property type="match status" value="1"/>
</dbReference>
<name>A0A225MLQ0_9BURK</name>
<organism evidence="6 7">
    <name type="scientific">Candidimonas nitroreducens</name>
    <dbReference type="NCBI Taxonomy" id="683354"/>
    <lineage>
        <taxon>Bacteria</taxon>
        <taxon>Pseudomonadati</taxon>
        <taxon>Pseudomonadota</taxon>
        <taxon>Betaproteobacteria</taxon>
        <taxon>Burkholderiales</taxon>
        <taxon>Alcaligenaceae</taxon>
        <taxon>Candidimonas</taxon>
    </lineage>
</organism>
<dbReference type="Gene3D" id="3.40.50.980">
    <property type="match status" value="2"/>
</dbReference>
<evidence type="ECO:0000313" key="6">
    <source>
        <dbReference type="EMBL" id="OWT62095.1"/>
    </source>
</evidence>
<dbReference type="Pfam" id="PF00975">
    <property type="entry name" value="Thioesterase"/>
    <property type="match status" value="1"/>
</dbReference>
<dbReference type="Pfam" id="PF00550">
    <property type="entry name" value="PP-binding"/>
    <property type="match status" value="2"/>
</dbReference>
<dbReference type="GO" id="GO:0043041">
    <property type="term" value="P:amino acid activation for nonribosomal peptide biosynthetic process"/>
    <property type="evidence" value="ECO:0007669"/>
    <property type="project" value="TreeGrafter"/>
</dbReference>
<dbReference type="Gene3D" id="1.10.1200.10">
    <property type="entry name" value="ACP-like"/>
    <property type="match status" value="2"/>
</dbReference>
<dbReference type="SUPFAM" id="SSF52777">
    <property type="entry name" value="CoA-dependent acyltransferases"/>
    <property type="match status" value="6"/>
</dbReference>
<dbReference type="InterPro" id="IPR020802">
    <property type="entry name" value="TesA-like"/>
</dbReference>
<evidence type="ECO:0000259" key="5">
    <source>
        <dbReference type="PROSITE" id="PS50075"/>
    </source>
</evidence>
<sequence>MSSGYVAAASFAQRQLRYLDLLQPGGIEYAVPLAIEISGPVNQDALCRALQAVIARHDVLRAALPLADGVPVLAVRDDLQIDIPLLRVEAPDRAQWQQALAAAVTALAAQPFDLDHGPLCAAQLLCPSRPAAAGCSLALLVVMHHAVADGTSLPIFLDDLVAAYDACVGGAEPRWPELPLQYPDYADWEQEQYGEAGAPALAEALRYWREQLQNVPPLLDLPLDRRRGANLARARGATARLVLPAASAAAIDDMARRHGATPFMAYLAIFFAVLHRWSGLDDLVVTVPVSKRTRPELARLVGLLVDTLPLRLACTPDTGFDTLLGDVHRTFLAGVRHRDAPFQRIVQAIGIERRTDVVPLMQVLFGALEQSGVALVAADGTRFAAVDDQAEQAAKSDISFVYRQQAQGTELWCRYDPSLFDHASIQGLLAWFAAAAGAVALAPALALGDLPLIDARAGRELIARYNDNRRPYPADSSVAELFAETARRYPGHPAVDDGGTPLSYAELAQRAGRLAAALAARGVAQGDAVVLIVPLSARYISLVLAILELGATYVPLDPSHPHAHRARLAAAVGARAVIVQDEETAEGYGASATLHAARIEAEAAALQAPHPAARPASGAAYVMFTSGSTGEPKGVAVPHKAIARLVRNTDFAEFGPRTRAAVYSNPSFDASTLELWAPLLNGGTAVIVERRAMLEVAELRRTLAERNITLLWITAGLFHEIAGIDPAVFAGQRLVLTGGDAVNPAAARAVTAACAGSGLRLMNGYGPTENTTFSTTFDIGALDPDGPTIPIGRPIANSTAYILDRRGQPLPTGVNGEIYVGGDGVALGYVGDPQRTAAAFLPDPYAGVDGARMYRTGDHGRWRPDGTILFAGRTDDQVKVRGFRIELNEIAAALGRHPALRAVHVAAPRQAGSERSIVAYVVPLGAAAPTPAELRQFLEPLLPAHMLPQAYVATESLALNLNGKVDRKALPPIEDRHYDRSTQIVSPRTDEEATLHGIWRELLGLESVSVTDDFFHVGGDSILAIRMAARAVDAGLPLTPTDVFQLQSIERLAAAAGAARQPRPRRGGTEQVFAAELVPQTLPGQSGARPAYVLASLALDRPVSIAELAFATQLLAERHEALRLRAIRDSASSRLEVMAYVAQLPIRTVEAPGLDDTQIDDWVAAHAERIGRGLDPNSGVMIAATLVDRGPADGPVAVIALHRAAADEHSAALILAELDTALKSGSAALAAPDTSYGLWLQWLQAYADRQAADGALAVLESPAMRTAATPELSSATDCARAAARCWLDADTAAALAGDAPRRLRATLPDLLAAALAAALPQAPGGPARVLIEALNGRGTLPPDAPASDGLVGMLDAPLLILAPIGPQATPQHLRAVKSARQAVQAGAPVYAVLGQTFDLPAAALGVAWSDATAAHPAMRLHSLPAFSPSVRGMLLARAHGGRITLEWFGAEPGCGAAKLLQRVSAELQRAAALAAADKAALYTPADFPLAALSDAELERIVADGSHIQDIYPLSPMQEAMLVHTLAAEHSEINFEQSCVRMRGPLDLEAFRHAWATVFERHDVLRTAFHWRGLARPLQVVHRSVALPMQDETWPAFDAARLEDFLARDRARGFRLEEAPLVRLHVIRCAPDETYVVSSFHHLLVDGWCLGRLEREVRAAYETYRGRPPLFDAPVPYRAYIAWLAQADQTASRRFFAELLADLPAERRLYAPPQGPARSFATARLALDRGASRALTAFARRRGLTLAATLHFAWAVWLGARLGSDDVVFGTTVSGRPAGIAGVENIVGLFINNLPVRLDVAATAACGARLAAMQSLLGQLQAHAHLPATAVAEAAGRGARASALFDTLVVVENIASGTSAWSGAQGLVAEPVHSRLKTAYDLTFIAVPGDSIVLSLVQPEDGRELEDGHEVLRAVAAILTALPEAADGRIDTLPRPEARPAPAAGPAAERRALRFATRPRSTLEARIAAAVADLALRASPGAEAADLDTDFWRLGVTSLELVQLAARLEQALERPVPISLLLEHRSVAALARAIESGQAWNPIVPMSAAAPRTAAGGAEPPAPFVCVHPVAGDVSVFLDLARAMPPSIPFWAIQAAGLEEGQEPLSSVEALAQANLQALQARGQPQPRWIGGYSFGGIVAFEMARQLAAQGRAPEMVVIIDTPAPLERASVLDPDADRAHAQWLARMADVRARFQGLEPVLEMEELLALPAAERFDLAVRRLHAARILPPAASARWLQRAHRTSLVQYDAYLAYAPRPEPVPGLRLALIRASTPLHSDLGDAENRQLALADLGWGCFTDTPIPVHQVQGDHVTILGPDSAAEVAAAVMQVLQAEPRKT</sequence>
<dbReference type="Gene3D" id="3.30.559.10">
    <property type="entry name" value="Chloramphenicol acetyltransferase-like domain"/>
    <property type="match status" value="3"/>
</dbReference>
<accession>A0A225MLQ0</accession>
<dbReference type="Gene3D" id="2.30.38.10">
    <property type="entry name" value="Luciferase, Domain 3"/>
    <property type="match status" value="1"/>
</dbReference>
<dbReference type="SUPFAM" id="SSF47336">
    <property type="entry name" value="ACP-like"/>
    <property type="match status" value="2"/>
</dbReference>
<dbReference type="GO" id="GO:0044550">
    <property type="term" value="P:secondary metabolite biosynthetic process"/>
    <property type="evidence" value="ECO:0007669"/>
    <property type="project" value="TreeGrafter"/>
</dbReference>
<gene>
    <name evidence="6" type="ORF">CEY11_09855</name>
</gene>
<dbReference type="Gene3D" id="3.30.559.30">
    <property type="entry name" value="Nonribosomal peptide synthetase, condensation domain"/>
    <property type="match status" value="3"/>
</dbReference>
<dbReference type="InterPro" id="IPR010071">
    <property type="entry name" value="AA_adenyl_dom"/>
</dbReference>
<dbReference type="SUPFAM" id="SSF53474">
    <property type="entry name" value="alpha/beta-Hydrolases"/>
    <property type="match status" value="1"/>
</dbReference>
<dbReference type="NCBIfam" id="TIGR01733">
    <property type="entry name" value="AA-adenyl-dom"/>
    <property type="match status" value="1"/>
</dbReference>
<dbReference type="InterPro" id="IPR000873">
    <property type="entry name" value="AMP-dep_synth/lig_dom"/>
</dbReference>
<dbReference type="InterPro" id="IPR045851">
    <property type="entry name" value="AMP-bd_C_sf"/>
</dbReference>
<dbReference type="PANTHER" id="PTHR45527:SF1">
    <property type="entry name" value="FATTY ACID SYNTHASE"/>
    <property type="match status" value="1"/>
</dbReference>
<evidence type="ECO:0000256" key="3">
    <source>
        <dbReference type="ARBA" id="ARBA00022553"/>
    </source>
</evidence>
<dbReference type="GO" id="GO:0005829">
    <property type="term" value="C:cytosol"/>
    <property type="evidence" value="ECO:0007669"/>
    <property type="project" value="TreeGrafter"/>
</dbReference>
<dbReference type="InterPro" id="IPR036736">
    <property type="entry name" value="ACP-like_sf"/>
</dbReference>
<dbReference type="OrthoDB" id="8826085at2"/>